<reference evidence="2" key="1">
    <citation type="submission" date="2021-06" db="EMBL/GenBank/DDBJ databases">
        <authorList>
            <person name="Criscuolo A."/>
        </authorList>
    </citation>
    <scope>NUCLEOTIDE SEQUENCE</scope>
    <source>
        <strain evidence="2">CIP111600</strain>
    </source>
</reference>
<evidence type="ECO:0000313" key="3">
    <source>
        <dbReference type="Proteomes" id="UP000693672"/>
    </source>
</evidence>
<sequence>MRFNRMTLWLGSIGLAAVAAVTAGAAITWWTGAPAMPMPIKEETTLTAVLPEIRFGSEKVSAQVKPDKEWKDYDTRTMSQPSRSGYSANQQDKYGGRTDRSAAAKGFFYATNIDGRWWLVDPEGHLFIHKGVVSVAPGASPAITRALLQTYGIQDKWAEATVKLLRDHGFNGTGAWTNTGLLRKTTAPVVYTQMWNFMSSYGKERGGTFQQPGHTGYPNDAIFVFDPQFAEFADRYAKQLAVLKDDPYLLGHFSDNELPFPSDLLDKYLKLNPNDPGYKAALEWAAARKKVDAAQFSKQSVTDQDRKEFIGYVADTYYSIVSRAIKKYDPNHLYLGSRIHTAKDNRYLFAAAGKHLDAVSINYYGVWTPTLSSLHNWEQWSGKPVMITEWYTKGMDAGLPNQSGAGWNVKTQEDRGKFYQQYALALLESKAVVGWHWFKYIDNDPEDKEADPSNRDSNKGIVTIKYEPYKPLLDRMKTLNDSVYDLIDYFDAGK</sequence>
<feature type="compositionally biased region" description="Polar residues" evidence="1">
    <location>
        <begin position="76"/>
        <end position="92"/>
    </location>
</feature>
<proteinExistence type="predicted"/>
<gene>
    <name evidence="2" type="ORF">PAESOLCIP111_03400</name>
</gene>
<feature type="region of interest" description="Disordered" evidence="1">
    <location>
        <begin position="71"/>
        <end position="97"/>
    </location>
</feature>
<evidence type="ECO:0000313" key="2">
    <source>
        <dbReference type="EMBL" id="CAG7632644.1"/>
    </source>
</evidence>
<comment type="caution">
    <text evidence="2">The sequence shown here is derived from an EMBL/GenBank/DDBJ whole genome shotgun (WGS) entry which is preliminary data.</text>
</comment>
<protein>
    <recommendedName>
        <fullName evidence="4">Agarase</fullName>
    </recommendedName>
</protein>
<organism evidence="2 3">
    <name type="scientific">Paenibacillus solanacearum</name>
    <dbReference type="NCBI Taxonomy" id="2048548"/>
    <lineage>
        <taxon>Bacteria</taxon>
        <taxon>Bacillati</taxon>
        <taxon>Bacillota</taxon>
        <taxon>Bacilli</taxon>
        <taxon>Bacillales</taxon>
        <taxon>Paenibacillaceae</taxon>
        <taxon>Paenibacillus</taxon>
    </lineage>
</organism>
<dbReference type="Proteomes" id="UP000693672">
    <property type="component" value="Unassembled WGS sequence"/>
</dbReference>
<evidence type="ECO:0008006" key="4">
    <source>
        <dbReference type="Google" id="ProtNLM"/>
    </source>
</evidence>
<dbReference type="AlphaFoldDB" id="A0A916K2G4"/>
<keyword evidence="3" id="KW-1185">Reference proteome</keyword>
<accession>A0A916K2G4</accession>
<evidence type="ECO:0000256" key="1">
    <source>
        <dbReference type="SAM" id="MobiDB-lite"/>
    </source>
</evidence>
<dbReference type="EMBL" id="CAJVAS010000014">
    <property type="protein sequence ID" value="CAG7632644.1"/>
    <property type="molecule type" value="Genomic_DNA"/>
</dbReference>
<name>A0A916K2G4_9BACL</name>
<dbReference type="RefSeq" id="WP_218093155.1">
    <property type="nucleotide sequence ID" value="NZ_CAJVAS010000014.1"/>
</dbReference>